<sequence>MLENAPLLVVVLVAILLVALLANYLVYRRQERALQRALKLKQLRLEAEKVLEALAVLNQIDCPKPARELLNQEVVRLLEQISRIKPEAGMLEQLRSQSDTIVGDSGSLNLENERAMKQAHAAIRFAIRFANHRRSIGALSSLQCDELSGELQRFDYQIEIDTHLGIGKRLLESDKPAVATTHFKQAKSFISRLHHQNPQRRELLEQVNELIAQALPFGTQARQQDKNE</sequence>
<keyword evidence="1" id="KW-0472">Membrane</keyword>
<comment type="caution">
    <text evidence="2">The sequence shown here is derived from an EMBL/GenBank/DDBJ whole genome shotgun (WGS) entry which is preliminary data.</text>
</comment>
<evidence type="ECO:0000256" key="1">
    <source>
        <dbReference type="SAM" id="Phobius"/>
    </source>
</evidence>
<keyword evidence="1" id="KW-0812">Transmembrane</keyword>
<reference evidence="2 3" key="1">
    <citation type="submission" date="2018-07" db="EMBL/GenBank/DDBJ databases">
        <title>Motiliproteus coralliicola sp. nov., a bacterium isolated from Coral.</title>
        <authorList>
            <person name="Wang G."/>
        </authorList>
    </citation>
    <scope>NUCLEOTIDE SEQUENCE [LARGE SCALE GENOMIC DNA]</scope>
    <source>
        <strain evidence="2 3">C34</strain>
    </source>
</reference>
<dbReference type="AlphaFoldDB" id="A0A369WRZ2"/>
<protein>
    <submittedName>
        <fullName evidence="2">Uncharacterized protein</fullName>
    </submittedName>
</protein>
<keyword evidence="1" id="KW-1133">Transmembrane helix</keyword>
<name>A0A369WRZ2_9GAMM</name>
<keyword evidence="3" id="KW-1185">Reference proteome</keyword>
<feature type="transmembrane region" description="Helical" evidence="1">
    <location>
        <begin position="6"/>
        <end position="26"/>
    </location>
</feature>
<gene>
    <name evidence="2" type="ORF">DV711_01655</name>
</gene>
<evidence type="ECO:0000313" key="3">
    <source>
        <dbReference type="Proteomes" id="UP000253769"/>
    </source>
</evidence>
<evidence type="ECO:0000313" key="2">
    <source>
        <dbReference type="EMBL" id="RDE24321.1"/>
    </source>
</evidence>
<organism evidence="2 3">
    <name type="scientific">Motiliproteus coralliicola</name>
    <dbReference type="NCBI Taxonomy" id="2283196"/>
    <lineage>
        <taxon>Bacteria</taxon>
        <taxon>Pseudomonadati</taxon>
        <taxon>Pseudomonadota</taxon>
        <taxon>Gammaproteobacteria</taxon>
        <taxon>Oceanospirillales</taxon>
        <taxon>Oceanospirillaceae</taxon>
        <taxon>Motiliproteus</taxon>
    </lineage>
</organism>
<dbReference type="EMBL" id="QQOH01000001">
    <property type="protein sequence ID" value="RDE24321.1"/>
    <property type="molecule type" value="Genomic_DNA"/>
</dbReference>
<proteinExistence type="predicted"/>
<dbReference type="Proteomes" id="UP000253769">
    <property type="component" value="Unassembled WGS sequence"/>
</dbReference>
<accession>A0A369WRZ2</accession>